<dbReference type="EMBL" id="RBIJ01000005">
    <property type="protein sequence ID" value="RKQ83809.1"/>
    <property type="molecule type" value="Genomic_DNA"/>
</dbReference>
<dbReference type="GO" id="GO:0006043">
    <property type="term" value="P:glucosamine catabolic process"/>
    <property type="evidence" value="ECO:0007669"/>
    <property type="project" value="TreeGrafter"/>
</dbReference>
<comment type="catalytic activity">
    <reaction evidence="1 4">
        <text>alpha-D-glucosamine 6-phosphate + H2O = beta-D-fructose 6-phosphate + NH4(+)</text>
        <dbReference type="Rhea" id="RHEA:12172"/>
        <dbReference type="ChEBI" id="CHEBI:15377"/>
        <dbReference type="ChEBI" id="CHEBI:28938"/>
        <dbReference type="ChEBI" id="CHEBI:57634"/>
        <dbReference type="ChEBI" id="CHEBI:75989"/>
        <dbReference type="EC" id="3.5.99.6"/>
    </reaction>
</comment>
<evidence type="ECO:0000313" key="7">
    <source>
        <dbReference type="Proteomes" id="UP000267019"/>
    </source>
</evidence>
<sequence length="244" mass="26924">MRLIRVKDYAAMSDEAFAIVYERMSANPKLTLGLATGSTPVGLYERLVSAVQTGKLSFREARSFNLDEYVGLAPDHPQSYAYFMREHLFDHIDLPAGRWDIPSGIAPDLDEECARYEAAIEAAGGIDLQILGIGPNGHIGFNEPGTPLESRTHVVELTESTRRANARFFERPEEVPTHAITMGLGTILRAREIILLASGESKAEAMAKLLSLSDFDPELPASALHRHPEVWVIADEAALSRVRR</sequence>
<dbReference type="UniPathway" id="UPA00629">
    <property type="reaction ID" value="UER00684"/>
</dbReference>
<gene>
    <name evidence="4" type="primary">nagB</name>
    <name evidence="6" type="ORF">C7438_1468</name>
</gene>
<keyword evidence="2 4" id="KW-0378">Hydrolase</keyword>
<dbReference type="HAMAP" id="MF_01241">
    <property type="entry name" value="GlcN6P_deamin"/>
    <property type="match status" value="1"/>
</dbReference>
<dbReference type="GO" id="GO:0042802">
    <property type="term" value="F:identical protein binding"/>
    <property type="evidence" value="ECO:0007669"/>
    <property type="project" value="TreeGrafter"/>
</dbReference>
<dbReference type="InterPro" id="IPR018321">
    <property type="entry name" value="Glucosamine6P_isomerase_CS"/>
</dbReference>
<proteinExistence type="inferred from homology"/>
<evidence type="ECO:0000256" key="1">
    <source>
        <dbReference type="ARBA" id="ARBA00000644"/>
    </source>
</evidence>
<name>A0A660KW75_9BACL</name>
<evidence type="ECO:0000256" key="3">
    <source>
        <dbReference type="ARBA" id="ARBA00023277"/>
    </source>
</evidence>
<dbReference type="GO" id="GO:0005975">
    <property type="term" value="P:carbohydrate metabolic process"/>
    <property type="evidence" value="ECO:0007669"/>
    <property type="project" value="InterPro"/>
</dbReference>
<evidence type="ECO:0000259" key="5">
    <source>
        <dbReference type="Pfam" id="PF01182"/>
    </source>
</evidence>
<dbReference type="AlphaFoldDB" id="A0A660KW75"/>
<dbReference type="GO" id="GO:0005737">
    <property type="term" value="C:cytoplasm"/>
    <property type="evidence" value="ECO:0007669"/>
    <property type="project" value="TreeGrafter"/>
</dbReference>
<dbReference type="RefSeq" id="WP_121444718.1">
    <property type="nucleotide sequence ID" value="NZ_RBIJ01000005.1"/>
</dbReference>
<dbReference type="PANTHER" id="PTHR11280:SF5">
    <property type="entry name" value="GLUCOSAMINE-6-PHOSPHATE ISOMERASE"/>
    <property type="match status" value="1"/>
</dbReference>
<comment type="pathway">
    <text evidence="4">Amino-sugar metabolism; N-acetylneuraminate degradation; D-fructose 6-phosphate from N-acetylneuraminate: step 5/5.</text>
</comment>
<accession>A0A660KW75</accession>
<dbReference type="SUPFAM" id="SSF100950">
    <property type="entry name" value="NagB/RpiA/CoA transferase-like"/>
    <property type="match status" value="1"/>
</dbReference>
<dbReference type="GO" id="GO:0019262">
    <property type="term" value="P:N-acetylneuraminate catabolic process"/>
    <property type="evidence" value="ECO:0007669"/>
    <property type="project" value="UniProtKB-UniRule"/>
</dbReference>
<keyword evidence="3 4" id="KW-0119">Carbohydrate metabolism</keyword>
<dbReference type="InterPro" id="IPR006148">
    <property type="entry name" value="Glc/Gal-6P_isomerase"/>
</dbReference>
<dbReference type="Gene3D" id="3.40.50.1360">
    <property type="match status" value="1"/>
</dbReference>
<dbReference type="PROSITE" id="PS01161">
    <property type="entry name" value="GLC_GALNAC_ISOMERASE"/>
    <property type="match status" value="1"/>
</dbReference>
<feature type="domain" description="Glucosamine/galactosamine-6-phosphate isomerase" evidence="5">
    <location>
        <begin position="15"/>
        <end position="227"/>
    </location>
</feature>
<dbReference type="FunFam" id="3.40.50.1360:FF:000003">
    <property type="entry name" value="Glucosamine-6-phosphate deaminase"/>
    <property type="match status" value="1"/>
</dbReference>
<dbReference type="CDD" id="cd01399">
    <property type="entry name" value="GlcN6P_deaminase"/>
    <property type="match status" value="1"/>
</dbReference>
<dbReference type="PANTHER" id="PTHR11280">
    <property type="entry name" value="GLUCOSAMINE-6-PHOSPHATE ISOMERASE"/>
    <property type="match status" value="1"/>
</dbReference>
<dbReference type="Pfam" id="PF01182">
    <property type="entry name" value="Glucosamine_iso"/>
    <property type="match status" value="1"/>
</dbReference>
<feature type="active site" description="For ring-opening step" evidence="4">
    <location>
        <position position="136"/>
    </location>
</feature>
<feature type="active site" description="Proton acceptor; for enolization step" evidence="4">
    <location>
        <position position="67"/>
    </location>
</feature>
<dbReference type="Proteomes" id="UP000267019">
    <property type="component" value="Unassembled WGS sequence"/>
</dbReference>
<dbReference type="InterPro" id="IPR037171">
    <property type="entry name" value="NagB/RpiA_transferase-like"/>
</dbReference>
<evidence type="ECO:0000313" key="6">
    <source>
        <dbReference type="EMBL" id="RKQ83809.1"/>
    </source>
</evidence>
<comment type="caution">
    <text evidence="4">Lacks conserved residue(s) required for the propagation of feature annotation.</text>
</comment>
<dbReference type="EC" id="3.5.99.6" evidence="4"/>
<feature type="active site" description="Proton acceptor; for ring-opening step" evidence="4">
    <location>
        <position position="138"/>
    </location>
</feature>
<comment type="similarity">
    <text evidence="4">Belongs to the glucosamine/galactosamine-6-phosphate isomerase family. NagB subfamily.</text>
</comment>
<dbReference type="OrthoDB" id="9791139at2"/>
<organism evidence="6 7">
    <name type="scientific">Brockia lithotrophica</name>
    <dbReference type="NCBI Taxonomy" id="933949"/>
    <lineage>
        <taxon>Bacteria</taxon>
        <taxon>Bacillati</taxon>
        <taxon>Bacillota</taxon>
        <taxon>Bacilli</taxon>
        <taxon>Bacillales</taxon>
        <taxon>Bacillales Family X. Incertae Sedis</taxon>
        <taxon>Brockia</taxon>
    </lineage>
</organism>
<keyword evidence="7" id="KW-1185">Reference proteome</keyword>
<protein>
    <recommendedName>
        <fullName evidence="4">Glucosamine-6-phosphate deaminase</fullName>
        <ecNumber evidence="4">3.5.99.6</ecNumber>
    </recommendedName>
    <alternativeName>
        <fullName evidence="4">GlcN6P deaminase</fullName>
        <shortName evidence="4">GNPDA</shortName>
    </alternativeName>
    <alternativeName>
        <fullName evidence="4">Glucosamine-6-phosphate isomerase</fullName>
    </alternativeName>
</protein>
<evidence type="ECO:0000256" key="2">
    <source>
        <dbReference type="ARBA" id="ARBA00022801"/>
    </source>
</evidence>
<dbReference type="NCBIfam" id="TIGR00502">
    <property type="entry name" value="nagB"/>
    <property type="match status" value="1"/>
</dbReference>
<comment type="caution">
    <text evidence="6">The sequence shown here is derived from an EMBL/GenBank/DDBJ whole genome shotgun (WGS) entry which is preliminary data.</text>
</comment>
<feature type="active site" description="For ring-opening step" evidence="4">
    <location>
        <position position="143"/>
    </location>
</feature>
<dbReference type="GO" id="GO:0006046">
    <property type="term" value="P:N-acetylglucosamine catabolic process"/>
    <property type="evidence" value="ECO:0007669"/>
    <property type="project" value="UniProtKB-UniRule"/>
</dbReference>
<dbReference type="GO" id="GO:0004342">
    <property type="term" value="F:glucosamine-6-phosphate deaminase activity"/>
    <property type="evidence" value="ECO:0007669"/>
    <property type="project" value="UniProtKB-UniRule"/>
</dbReference>
<comment type="function">
    <text evidence="4">Catalyzes the reversible isomerization-deamination of glucosamine 6-phosphate (GlcN6P) to form fructose 6-phosphate (Fru6P) and ammonium ion.</text>
</comment>
<dbReference type="InterPro" id="IPR004547">
    <property type="entry name" value="Glucosamine6P_isomerase"/>
</dbReference>
<evidence type="ECO:0000256" key="4">
    <source>
        <dbReference type="HAMAP-Rule" id="MF_01241"/>
    </source>
</evidence>
<reference evidence="6 7" key="1">
    <citation type="submission" date="2018-10" db="EMBL/GenBank/DDBJ databases">
        <title>Genomic Encyclopedia of Type Strains, Phase IV (KMG-IV): sequencing the most valuable type-strain genomes for metagenomic binning, comparative biology and taxonomic classification.</title>
        <authorList>
            <person name="Goeker M."/>
        </authorList>
    </citation>
    <scope>NUCLEOTIDE SEQUENCE [LARGE SCALE GENOMIC DNA]</scope>
    <source>
        <strain evidence="6 7">DSM 22653</strain>
    </source>
</reference>